<proteinExistence type="predicted"/>
<feature type="transmembrane region" description="Helical" evidence="5">
    <location>
        <begin position="128"/>
        <end position="146"/>
    </location>
</feature>
<keyword evidence="2 5" id="KW-0812">Transmembrane</keyword>
<comment type="subcellular location">
    <subcellularLocation>
        <location evidence="1">Membrane</location>
        <topology evidence="1">Multi-pass membrane protein</topology>
    </subcellularLocation>
</comment>
<evidence type="ECO:0000256" key="5">
    <source>
        <dbReference type="SAM" id="Phobius"/>
    </source>
</evidence>
<evidence type="ECO:0000256" key="2">
    <source>
        <dbReference type="ARBA" id="ARBA00022692"/>
    </source>
</evidence>
<sequence>MDAYTHPFYQLLLLTCMLGWLISYVVIIRRGIKDRACGMPLVPLCINLSWEFIFGFMHPDLPPANYVCMAYFVLDLGIVWTYFKYGREEMPALLPRALFIPAFLLVLAMSFAGVLAVTYHFNDWTGSYTGWGDNFLIPCALIAMLLRRGNTRGQSMYVAVLTWLASIALVPFEIRISPDSLLLNYLYVGFIVFGAIYIVLLYRTFKAEGKQPWQVW</sequence>
<evidence type="ECO:0000313" key="6">
    <source>
        <dbReference type="EMBL" id="GAA5157723.1"/>
    </source>
</evidence>
<feature type="transmembrane region" description="Helical" evidence="5">
    <location>
        <begin position="39"/>
        <end position="58"/>
    </location>
</feature>
<protein>
    <submittedName>
        <fullName evidence="6">Uncharacterized protein</fullName>
    </submittedName>
</protein>
<keyword evidence="3 5" id="KW-1133">Transmembrane helix</keyword>
<dbReference type="Proteomes" id="UP001500547">
    <property type="component" value="Unassembled WGS sequence"/>
</dbReference>
<evidence type="ECO:0000256" key="3">
    <source>
        <dbReference type="ARBA" id="ARBA00022989"/>
    </source>
</evidence>
<dbReference type="InterPro" id="IPR039020">
    <property type="entry name" value="PaxB-like"/>
</dbReference>
<accession>A0ABP9Q9B7</accession>
<keyword evidence="7" id="KW-1185">Reference proteome</keyword>
<dbReference type="PANTHER" id="PTHR42038:SF2">
    <property type="entry name" value="TERPENE CYCLASE AUSL"/>
    <property type="match status" value="1"/>
</dbReference>
<dbReference type="PANTHER" id="PTHR42038">
    <property type="match status" value="1"/>
</dbReference>
<feature type="transmembrane region" description="Helical" evidence="5">
    <location>
        <begin position="97"/>
        <end position="122"/>
    </location>
</feature>
<name>A0ABP9Q9B7_9RHOO</name>
<comment type="caution">
    <text evidence="6">The sequence shown here is derived from an EMBL/GenBank/DDBJ whole genome shotgun (WGS) entry which is preliminary data.</text>
</comment>
<evidence type="ECO:0000256" key="1">
    <source>
        <dbReference type="ARBA" id="ARBA00004141"/>
    </source>
</evidence>
<organism evidence="6 7">
    <name type="scientific">Viridibacterium curvum</name>
    <dbReference type="NCBI Taxonomy" id="1101404"/>
    <lineage>
        <taxon>Bacteria</taxon>
        <taxon>Pseudomonadati</taxon>
        <taxon>Pseudomonadota</taxon>
        <taxon>Betaproteobacteria</taxon>
        <taxon>Rhodocyclales</taxon>
        <taxon>Rhodocyclaceae</taxon>
        <taxon>Viridibacterium</taxon>
    </lineage>
</organism>
<reference evidence="7" key="1">
    <citation type="journal article" date="2019" name="Int. J. Syst. Evol. Microbiol.">
        <title>The Global Catalogue of Microorganisms (GCM) 10K type strain sequencing project: providing services to taxonomists for standard genome sequencing and annotation.</title>
        <authorList>
            <consortium name="The Broad Institute Genomics Platform"/>
            <consortium name="The Broad Institute Genome Sequencing Center for Infectious Disease"/>
            <person name="Wu L."/>
            <person name="Ma J."/>
        </authorList>
    </citation>
    <scope>NUCLEOTIDE SEQUENCE [LARGE SCALE GENOMIC DNA]</scope>
    <source>
        <strain evidence="7">JCM 18715</strain>
    </source>
</reference>
<dbReference type="Pfam" id="PF25129">
    <property type="entry name" value="Pyr4-TMTC"/>
    <property type="match status" value="1"/>
</dbReference>
<gene>
    <name evidence="6" type="ORF">GCM10025770_01350</name>
</gene>
<feature type="transmembrane region" description="Helical" evidence="5">
    <location>
        <begin position="6"/>
        <end position="27"/>
    </location>
</feature>
<dbReference type="EMBL" id="BAABLD010000001">
    <property type="protein sequence ID" value="GAA5157723.1"/>
    <property type="molecule type" value="Genomic_DNA"/>
</dbReference>
<dbReference type="RefSeq" id="WP_345530890.1">
    <property type="nucleotide sequence ID" value="NZ_BAABLD010000001.1"/>
</dbReference>
<feature type="transmembrane region" description="Helical" evidence="5">
    <location>
        <begin position="64"/>
        <end position="85"/>
    </location>
</feature>
<feature type="transmembrane region" description="Helical" evidence="5">
    <location>
        <begin position="182"/>
        <end position="202"/>
    </location>
</feature>
<evidence type="ECO:0000313" key="7">
    <source>
        <dbReference type="Proteomes" id="UP001500547"/>
    </source>
</evidence>
<feature type="transmembrane region" description="Helical" evidence="5">
    <location>
        <begin position="158"/>
        <end position="176"/>
    </location>
</feature>
<keyword evidence="4 5" id="KW-0472">Membrane</keyword>
<evidence type="ECO:0000256" key="4">
    <source>
        <dbReference type="ARBA" id="ARBA00023136"/>
    </source>
</evidence>